<dbReference type="GO" id="GO:0005975">
    <property type="term" value="P:carbohydrate metabolic process"/>
    <property type="evidence" value="ECO:0007669"/>
    <property type="project" value="InterPro"/>
</dbReference>
<keyword evidence="15" id="KW-0732">Signal</keyword>
<dbReference type="Gene3D" id="2.60.40.1180">
    <property type="entry name" value="Golgi alpha-mannosidase II"/>
    <property type="match status" value="1"/>
</dbReference>
<evidence type="ECO:0000256" key="4">
    <source>
        <dbReference type="ARBA" id="ARBA00008061"/>
    </source>
</evidence>
<sequence>MDVIPLLYILCHLLTVQSKQSPDCFDELQVPSDQSVVVHLFEWRWDDIAAECENYLQYTGIGAVQVSPPNEHIVFEVNGDRSWWLRYQPVSYKLESRSGTEEEFTDMIKRCHEVGIKIIVDAVINHMTAANMQGQGSGGSYYNSTPFKEFYSAVPYSAEDFNDDICNRDIGNYNDPWEVRNCRLVSLMDLKLSRPEVQEKVASYLNHLIDLGVAGFRIDAAKHMYPEDIWQILKRLKKLNTDFFPPDKCPFIVNEVIDQGPEAIKGSEYTSLGRITNFRYGLDLSAGVNHFKNFMHYGNFGEGWAYWADHDVLVFVDNHDNQRGSGGGGSVLTYKDGDRYFMAVAFMLAWPYGIPRIMSSYYFNNHDEAKTQKYEIFMQHKLFFQGPPSTGSPYFITNSPTFNSEGHCEQTSGWVCEHRWSTIRRMTLFRSEVAEQPVTDMITEDNRIAFSRGRSGFFALNNDGKYSWDRTVQTGLRPGVYCDMVTGEVVGQSCTGKSVVVKKDGTVNLFLRSRKVMAISTASMISLPRSFKHTIVFIRKETIYGQHVFLRGGVMKHTAPACKSSNPAACAIRIVRVDETATEDKAFKEWSKNDNYLNWFGTEPTQGEYENKSAIGSPMLWTSDNNLDKSFNPYNKYGNHFWMFDVMMDCSKTAGGWFEFKAITDDLQESTKQAKCVEKSDVVKLPYETENNLGRCGYLNVYDFSQPFCKYQKI</sequence>
<comment type="subunit">
    <text evidence="5">Monomer.</text>
</comment>
<evidence type="ECO:0000256" key="1">
    <source>
        <dbReference type="ARBA" id="ARBA00000548"/>
    </source>
</evidence>
<dbReference type="PRINTS" id="PR00110">
    <property type="entry name" value="ALPHAAMYLASE"/>
</dbReference>
<dbReference type="InterPro" id="IPR006047">
    <property type="entry name" value="GH13_cat_dom"/>
</dbReference>
<reference evidence="18" key="2">
    <citation type="submission" date="2014-03" db="EMBL/GenBank/DDBJ databases">
        <title>The whipworm genome and dual-species transcriptomics of an intimate host-pathogen interaction.</title>
        <authorList>
            <person name="Foth B.J."/>
            <person name="Tsai I.J."/>
            <person name="Reid A.J."/>
            <person name="Bancroft A.J."/>
            <person name="Nichol S."/>
            <person name="Tracey A."/>
            <person name="Holroyd N."/>
            <person name="Cotton J.A."/>
            <person name="Stanley E.J."/>
            <person name="Zarowiecki M."/>
            <person name="Liu J.Z."/>
            <person name="Huckvale T."/>
            <person name="Cooper P.J."/>
            <person name="Grencis R.K."/>
            <person name="Berriman M."/>
        </authorList>
    </citation>
    <scope>NUCLEOTIDE SEQUENCE [LARGE SCALE GENOMIC DNA]</scope>
</reference>
<evidence type="ECO:0000256" key="7">
    <source>
        <dbReference type="ARBA" id="ARBA00022723"/>
    </source>
</evidence>
<dbReference type="InterPro" id="IPR006046">
    <property type="entry name" value="Alpha_amylase"/>
</dbReference>
<dbReference type="InterPro" id="IPR017853">
    <property type="entry name" value="GH"/>
</dbReference>
<evidence type="ECO:0000256" key="12">
    <source>
        <dbReference type="ARBA" id="ARBA00023295"/>
    </source>
</evidence>
<dbReference type="Proteomes" id="UP000030665">
    <property type="component" value="Unassembled WGS sequence"/>
</dbReference>
<evidence type="ECO:0000256" key="9">
    <source>
        <dbReference type="ARBA" id="ARBA00022837"/>
    </source>
</evidence>
<dbReference type="SUPFAM" id="SSF51011">
    <property type="entry name" value="Glycosyl hydrolase domain"/>
    <property type="match status" value="1"/>
</dbReference>
<dbReference type="InterPro" id="IPR013780">
    <property type="entry name" value="Glyco_hydro_b"/>
</dbReference>
<dbReference type="SUPFAM" id="SSF51445">
    <property type="entry name" value="(Trans)glycosidases"/>
    <property type="match status" value="1"/>
</dbReference>
<protein>
    <recommendedName>
        <fullName evidence="6 14">Alpha-amylase</fullName>
        <ecNumber evidence="6 14">3.2.1.1</ecNumber>
    </recommendedName>
</protein>
<accession>A0A077ZAH3</accession>
<evidence type="ECO:0000259" key="16">
    <source>
        <dbReference type="SMART" id="SM00632"/>
    </source>
</evidence>
<keyword evidence="7" id="KW-0479">Metal-binding</keyword>
<dbReference type="GO" id="GO:0004556">
    <property type="term" value="F:alpha-amylase activity"/>
    <property type="evidence" value="ECO:0007669"/>
    <property type="project" value="UniProtKB-UniRule"/>
</dbReference>
<dbReference type="InterPro" id="IPR031319">
    <property type="entry name" value="A-amylase_C"/>
</dbReference>
<dbReference type="OrthoDB" id="550577at2759"/>
<keyword evidence="19" id="KW-1185">Reference proteome</keyword>
<evidence type="ECO:0000256" key="10">
    <source>
        <dbReference type="ARBA" id="ARBA00023214"/>
    </source>
</evidence>
<dbReference type="PANTHER" id="PTHR43447">
    <property type="entry name" value="ALPHA-AMYLASE"/>
    <property type="match status" value="1"/>
</dbReference>
<evidence type="ECO:0000256" key="15">
    <source>
        <dbReference type="SAM" id="SignalP"/>
    </source>
</evidence>
<comment type="similarity">
    <text evidence="4 13">Belongs to the glycosyl hydrolase 13 family.</text>
</comment>
<comment type="catalytic activity">
    <reaction evidence="1 14">
        <text>Endohydrolysis of (1-&gt;4)-alpha-D-glucosidic linkages in polysaccharides containing three or more (1-&gt;4)-alpha-linked D-glucose units.</text>
        <dbReference type="EC" id="3.2.1.1"/>
    </reaction>
</comment>
<evidence type="ECO:0000313" key="19">
    <source>
        <dbReference type="Proteomes" id="UP000030665"/>
    </source>
</evidence>
<dbReference type="EC" id="3.2.1.1" evidence="6 14"/>
<dbReference type="AlphaFoldDB" id="A0A077ZAH3"/>
<dbReference type="SMART" id="SM00632">
    <property type="entry name" value="Aamy_C"/>
    <property type="match status" value="1"/>
</dbReference>
<feature type="chain" id="PRO_5001728562" description="Alpha-amylase" evidence="15">
    <location>
        <begin position="19"/>
        <end position="714"/>
    </location>
</feature>
<evidence type="ECO:0000256" key="8">
    <source>
        <dbReference type="ARBA" id="ARBA00022801"/>
    </source>
</evidence>
<evidence type="ECO:0000259" key="17">
    <source>
        <dbReference type="SMART" id="SM00642"/>
    </source>
</evidence>
<dbReference type="GO" id="GO:0046872">
    <property type="term" value="F:metal ion binding"/>
    <property type="evidence" value="ECO:0007669"/>
    <property type="project" value="UniProtKB-KW"/>
</dbReference>
<dbReference type="Pfam" id="PF02806">
    <property type="entry name" value="Alpha-amylase_C"/>
    <property type="match status" value="1"/>
</dbReference>
<evidence type="ECO:0000256" key="11">
    <source>
        <dbReference type="ARBA" id="ARBA00023277"/>
    </source>
</evidence>
<dbReference type="EMBL" id="HG806081">
    <property type="protein sequence ID" value="CDW56809.1"/>
    <property type="molecule type" value="Genomic_DNA"/>
</dbReference>
<dbReference type="STRING" id="36087.A0A077ZAH3"/>
<feature type="domain" description="Glycosyl hydrolase family 13 catalytic" evidence="17">
    <location>
        <begin position="35"/>
        <end position="430"/>
    </location>
</feature>
<comment type="cofactor">
    <cofactor evidence="3">
        <name>chloride</name>
        <dbReference type="ChEBI" id="CHEBI:17996"/>
    </cofactor>
</comment>
<keyword evidence="10" id="KW-0868">Chloride</keyword>
<keyword evidence="11 14" id="KW-0119">Carbohydrate metabolism</keyword>
<gene>
    <name evidence="18" type="ORF">TTRE_0000509101</name>
</gene>
<reference evidence="18" key="1">
    <citation type="submission" date="2014-01" db="EMBL/GenBank/DDBJ databases">
        <authorList>
            <person name="Aslett M."/>
        </authorList>
    </citation>
    <scope>NUCLEOTIDE SEQUENCE</scope>
</reference>
<evidence type="ECO:0000256" key="5">
    <source>
        <dbReference type="ARBA" id="ARBA00011245"/>
    </source>
</evidence>
<keyword evidence="12 14" id="KW-0326">Glycosidase</keyword>
<dbReference type="SMART" id="SM00642">
    <property type="entry name" value="Aamy"/>
    <property type="match status" value="1"/>
</dbReference>
<evidence type="ECO:0000256" key="2">
    <source>
        <dbReference type="ARBA" id="ARBA00001913"/>
    </source>
</evidence>
<keyword evidence="8 14" id="KW-0378">Hydrolase</keyword>
<dbReference type="Pfam" id="PF00128">
    <property type="entry name" value="Alpha-amylase"/>
    <property type="match status" value="1"/>
</dbReference>
<evidence type="ECO:0000256" key="3">
    <source>
        <dbReference type="ARBA" id="ARBA00001923"/>
    </source>
</evidence>
<evidence type="ECO:0000256" key="13">
    <source>
        <dbReference type="RuleBase" id="RU003615"/>
    </source>
</evidence>
<dbReference type="CDD" id="cd11317">
    <property type="entry name" value="AmyAc_bac_euk_AmyA"/>
    <property type="match status" value="1"/>
</dbReference>
<evidence type="ECO:0000256" key="6">
    <source>
        <dbReference type="ARBA" id="ARBA00012595"/>
    </source>
</evidence>
<feature type="signal peptide" evidence="15">
    <location>
        <begin position="1"/>
        <end position="18"/>
    </location>
</feature>
<dbReference type="Gene3D" id="3.20.20.80">
    <property type="entry name" value="Glycosidases"/>
    <property type="match status" value="1"/>
</dbReference>
<evidence type="ECO:0000313" key="18">
    <source>
        <dbReference type="EMBL" id="CDW56809.1"/>
    </source>
</evidence>
<name>A0A077ZAH3_TRITR</name>
<organism evidence="18 19">
    <name type="scientific">Trichuris trichiura</name>
    <name type="common">Whipworm</name>
    <name type="synonym">Trichocephalus trichiurus</name>
    <dbReference type="NCBI Taxonomy" id="36087"/>
    <lineage>
        <taxon>Eukaryota</taxon>
        <taxon>Metazoa</taxon>
        <taxon>Ecdysozoa</taxon>
        <taxon>Nematoda</taxon>
        <taxon>Enoplea</taxon>
        <taxon>Dorylaimia</taxon>
        <taxon>Trichinellida</taxon>
        <taxon>Trichuridae</taxon>
        <taxon>Trichuris</taxon>
    </lineage>
</organism>
<feature type="domain" description="Alpha-amylase C-terminal" evidence="16">
    <location>
        <begin position="439"/>
        <end position="524"/>
    </location>
</feature>
<keyword evidence="9" id="KW-0106">Calcium</keyword>
<proteinExistence type="inferred from homology"/>
<comment type="cofactor">
    <cofactor evidence="2">
        <name>Ca(2+)</name>
        <dbReference type="ChEBI" id="CHEBI:29108"/>
    </cofactor>
</comment>
<evidence type="ECO:0000256" key="14">
    <source>
        <dbReference type="RuleBase" id="RU361134"/>
    </source>
</evidence>
<dbReference type="InterPro" id="IPR006048">
    <property type="entry name" value="A-amylase/branching_C"/>
</dbReference>